<evidence type="ECO:0000256" key="6">
    <source>
        <dbReference type="ARBA" id="ARBA00023136"/>
    </source>
</evidence>
<feature type="transmembrane region" description="Helical" evidence="7">
    <location>
        <begin position="268"/>
        <end position="292"/>
    </location>
</feature>
<comment type="caution">
    <text evidence="9">The sequence shown here is derived from an EMBL/GenBank/DDBJ whole genome shotgun (WGS) entry which is preliminary data.</text>
</comment>
<proteinExistence type="inferred from homology"/>
<dbReference type="GO" id="GO:0009267">
    <property type="term" value="P:cellular response to starvation"/>
    <property type="evidence" value="ECO:0007669"/>
    <property type="project" value="InterPro"/>
</dbReference>
<comment type="subcellular location">
    <subcellularLocation>
        <location evidence="1">Cell membrane</location>
        <topology evidence="1">Multi-pass membrane protein</topology>
    </subcellularLocation>
</comment>
<dbReference type="OrthoDB" id="9761224at2"/>
<keyword evidence="3" id="KW-1003">Cell membrane</keyword>
<dbReference type="Proteomes" id="UP000283880">
    <property type="component" value="Unassembled WGS sequence"/>
</dbReference>
<evidence type="ECO:0000256" key="2">
    <source>
        <dbReference type="ARBA" id="ARBA00007755"/>
    </source>
</evidence>
<feature type="transmembrane region" description="Helical" evidence="7">
    <location>
        <begin position="421"/>
        <end position="441"/>
    </location>
</feature>
<keyword evidence="5 7" id="KW-1133">Transmembrane helix</keyword>
<organism evidence="9 10">
    <name type="scientific">Enterocloster asparagiformis</name>
    <dbReference type="NCBI Taxonomy" id="333367"/>
    <lineage>
        <taxon>Bacteria</taxon>
        <taxon>Bacillati</taxon>
        <taxon>Bacillota</taxon>
        <taxon>Clostridia</taxon>
        <taxon>Lachnospirales</taxon>
        <taxon>Lachnospiraceae</taxon>
        <taxon>Enterocloster</taxon>
    </lineage>
</organism>
<feature type="transmembrane region" description="Helical" evidence="7">
    <location>
        <begin position="79"/>
        <end position="97"/>
    </location>
</feature>
<feature type="transmembrane region" description="Helical" evidence="7">
    <location>
        <begin position="6"/>
        <end position="26"/>
    </location>
</feature>
<dbReference type="InterPro" id="IPR051605">
    <property type="entry name" value="CstA"/>
</dbReference>
<evidence type="ECO:0000313" key="9">
    <source>
        <dbReference type="EMBL" id="RGX29035.1"/>
    </source>
</evidence>
<feature type="transmembrane region" description="Helical" evidence="7">
    <location>
        <begin position="393"/>
        <end position="414"/>
    </location>
</feature>
<feature type="transmembrane region" description="Helical" evidence="7">
    <location>
        <begin position="185"/>
        <end position="209"/>
    </location>
</feature>
<dbReference type="EMBL" id="QSBM01000009">
    <property type="protein sequence ID" value="RGX29035.1"/>
    <property type="molecule type" value="Genomic_DNA"/>
</dbReference>
<evidence type="ECO:0000256" key="1">
    <source>
        <dbReference type="ARBA" id="ARBA00004651"/>
    </source>
</evidence>
<gene>
    <name evidence="9" type="ORF">DWV29_13320</name>
</gene>
<protein>
    <submittedName>
        <fullName evidence="9">Carbon starvation protein A</fullName>
    </submittedName>
</protein>
<feature type="transmembrane region" description="Helical" evidence="7">
    <location>
        <begin position="369"/>
        <end position="387"/>
    </location>
</feature>
<feature type="transmembrane region" description="Helical" evidence="7">
    <location>
        <begin position="159"/>
        <end position="178"/>
    </location>
</feature>
<dbReference type="GO" id="GO:0005886">
    <property type="term" value="C:plasma membrane"/>
    <property type="evidence" value="ECO:0007669"/>
    <property type="project" value="UniProtKB-SubCell"/>
</dbReference>
<dbReference type="AlphaFoldDB" id="A0A413FEW1"/>
<evidence type="ECO:0000256" key="3">
    <source>
        <dbReference type="ARBA" id="ARBA00022475"/>
    </source>
</evidence>
<evidence type="ECO:0000259" key="8">
    <source>
        <dbReference type="Pfam" id="PF02554"/>
    </source>
</evidence>
<evidence type="ECO:0000313" key="10">
    <source>
        <dbReference type="Proteomes" id="UP000283880"/>
    </source>
</evidence>
<feature type="domain" description="CstA N-terminal" evidence="8">
    <location>
        <begin position="7"/>
        <end position="142"/>
    </location>
</feature>
<dbReference type="RefSeq" id="WP_117777507.1">
    <property type="nucleotide sequence ID" value="NZ_BAABXR010000001.1"/>
</dbReference>
<dbReference type="PANTHER" id="PTHR30252:SF4">
    <property type="entry name" value="CARBON STARVATION"/>
    <property type="match status" value="1"/>
</dbReference>
<dbReference type="PANTHER" id="PTHR30252">
    <property type="entry name" value="INNER MEMBRANE PEPTIDE TRANSPORTER"/>
    <property type="match status" value="1"/>
</dbReference>
<keyword evidence="4 7" id="KW-0812">Transmembrane</keyword>
<feature type="transmembrane region" description="Helical" evidence="7">
    <location>
        <begin position="53"/>
        <end position="73"/>
    </location>
</feature>
<feature type="transmembrane region" description="Helical" evidence="7">
    <location>
        <begin position="229"/>
        <end position="247"/>
    </location>
</feature>
<sequence length="491" mass="53185">MISFLGGLVLLIAGYFLYGSFVERVFHPDSRQTPAYAMEDDVDFVPMSTSRAFLVQLLNIAGLGPIFGALSGALWGPVVYIWIVLGTIFAGGVHDYLSGMLSERNNGASISEIVGKYLGPVMAVVMRIFSVILLVMVGVVFMVGPAGLIALLTPEALNVQFWTIVILIYYFLATLLPIDKIIGKLYPIFGICLIVMALGIAGATLYYSGTRPMLEIWDHVENMYPGKELPIWPLMCITVACGAISGFHATQSPMMARCIKSEKEGRKVFYGAMVAEGVIALIWASAGIAFYYDRAGAGTGLQALLAAKGGNSTTVYDMSIQLLGGVGGVLAMLGVIACPITSGDTAFRSARLTIADWFKIDQKDTKKRLMLSVPLLLVGYGISFLDYNTIWRYFSWSNQTLAMMALWAAATYVCRFVGKNYGWIAAVPATYMTSVSVAYILQAQEGFRLPAALSNGVGICAAVVCLTLYVVKVYVKSEVKSTRKDEALVIK</sequence>
<evidence type="ECO:0000256" key="7">
    <source>
        <dbReference type="SAM" id="Phobius"/>
    </source>
</evidence>
<feature type="domain" description="CstA N-terminal" evidence="8">
    <location>
        <begin position="327"/>
        <end position="436"/>
    </location>
</feature>
<evidence type="ECO:0000256" key="4">
    <source>
        <dbReference type="ARBA" id="ARBA00022692"/>
    </source>
</evidence>
<feature type="transmembrane region" description="Helical" evidence="7">
    <location>
        <begin position="453"/>
        <end position="475"/>
    </location>
</feature>
<name>A0A413FEW1_9FIRM</name>
<feature type="transmembrane region" description="Helical" evidence="7">
    <location>
        <begin position="320"/>
        <end position="341"/>
    </location>
</feature>
<feature type="domain" description="CstA N-terminal" evidence="8">
    <location>
        <begin position="157"/>
        <end position="282"/>
    </location>
</feature>
<comment type="similarity">
    <text evidence="2">Belongs to the peptide transporter carbon starvation (CstA) (TC 2.A.114) family.</text>
</comment>
<evidence type="ECO:0000256" key="5">
    <source>
        <dbReference type="ARBA" id="ARBA00022989"/>
    </source>
</evidence>
<dbReference type="Pfam" id="PF02554">
    <property type="entry name" value="CstA"/>
    <property type="match status" value="3"/>
</dbReference>
<keyword evidence="6 7" id="KW-0472">Membrane</keyword>
<accession>A0A413FEW1</accession>
<dbReference type="InterPro" id="IPR003706">
    <property type="entry name" value="CstA_N"/>
</dbReference>
<feature type="transmembrane region" description="Helical" evidence="7">
    <location>
        <begin position="128"/>
        <end position="153"/>
    </location>
</feature>
<reference evidence="9 10" key="1">
    <citation type="submission" date="2018-08" db="EMBL/GenBank/DDBJ databases">
        <title>A genome reference for cultivated species of the human gut microbiota.</title>
        <authorList>
            <person name="Zou Y."/>
            <person name="Xue W."/>
            <person name="Luo G."/>
        </authorList>
    </citation>
    <scope>NUCLEOTIDE SEQUENCE [LARGE SCALE GENOMIC DNA]</scope>
    <source>
        <strain evidence="9 10">AF04-15</strain>
    </source>
</reference>